<proteinExistence type="predicted"/>
<name>A0A8H3R385_9GLOM</name>
<accession>A0A8H3R385</accession>
<dbReference type="PANTHER" id="PTHR38360:SF1">
    <property type="entry name" value="F12P19.7"/>
    <property type="match status" value="1"/>
</dbReference>
<dbReference type="PANTHER" id="PTHR38360">
    <property type="entry name" value="OS03G0120000 PROTEIN"/>
    <property type="match status" value="1"/>
</dbReference>
<feature type="chain" id="PRO_5034930344" evidence="3">
    <location>
        <begin position="29"/>
        <end position="518"/>
    </location>
</feature>
<evidence type="ECO:0000313" key="4">
    <source>
        <dbReference type="EMBL" id="GES98554.1"/>
    </source>
</evidence>
<sequence>MMNMLRFNVFNFLLILSILCYLTRPVLSDCQDVATFDENFDYFPDKVFFDNDNEGTSVNSGFNVTYYNNYIILTNKKTTETYVLYCTATPPAQPVVDPAISISNYIQVPVTNVVVSDRSFISFLEILGEEKTSLKYVDDINKITSPCLQKYSYLYDNFNYANTTLVSSVDVIFTNQPSSTGGKYVTISYDDDTPALQKAEWIKYISLFFNKSAIANDAFDKIRSNYLCHLDNLSEVPNETKKTIAWVSLESDGTFTIESSFFYPNVTQDAAAFLLNPQITTDLAASDLQQYIADAYIVIDMSNLIPKDSNLDAWKNYFGYNQTSNLPRFLKEKLLFRTHKLLNSYGYDDWSETSASRPDLILQDLIAIQYPLYQKNYIVNWFNNFAETGDDVVVSADNCNDSTFGLPKTDFGTCAPTNFLGDGRDNNGTQIINIGNDGGNGNNNNNNGGNDKDEKNKVNPGVVIAVSLIGSLTFLGLGAWLLVVTRRKYRERFVKLRDEPVVQMDSVKEKEVKEAKEV</sequence>
<keyword evidence="3" id="KW-0732">Signal</keyword>
<protein>
    <submittedName>
        <fullName evidence="4">Periplasmic binding protein</fullName>
    </submittedName>
</protein>
<feature type="transmembrane region" description="Helical" evidence="2">
    <location>
        <begin position="462"/>
        <end position="483"/>
    </location>
</feature>
<keyword evidence="2" id="KW-1133">Transmembrane helix</keyword>
<dbReference type="EMBL" id="BLAL01000274">
    <property type="protein sequence ID" value="GES98554.1"/>
    <property type="molecule type" value="Genomic_DNA"/>
</dbReference>
<keyword evidence="2" id="KW-0472">Membrane</keyword>
<evidence type="ECO:0000256" key="2">
    <source>
        <dbReference type="SAM" id="Phobius"/>
    </source>
</evidence>
<feature type="region of interest" description="Disordered" evidence="1">
    <location>
        <begin position="434"/>
        <end position="456"/>
    </location>
</feature>
<organism evidence="4 5">
    <name type="scientific">Rhizophagus clarus</name>
    <dbReference type="NCBI Taxonomy" id="94130"/>
    <lineage>
        <taxon>Eukaryota</taxon>
        <taxon>Fungi</taxon>
        <taxon>Fungi incertae sedis</taxon>
        <taxon>Mucoromycota</taxon>
        <taxon>Glomeromycotina</taxon>
        <taxon>Glomeromycetes</taxon>
        <taxon>Glomerales</taxon>
        <taxon>Glomeraceae</taxon>
        <taxon>Rhizophagus</taxon>
    </lineage>
</organism>
<dbReference type="AlphaFoldDB" id="A0A8H3R385"/>
<dbReference type="OrthoDB" id="409848at2759"/>
<feature type="signal peptide" evidence="3">
    <location>
        <begin position="1"/>
        <end position="28"/>
    </location>
</feature>
<reference evidence="4" key="1">
    <citation type="submission" date="2019-10" db="EMBL/GenBank/DDBJ databases">
        <title>Conservation and host-specific expression of non-tandemly repeated heterogenous ribosome RNA gene in arbuscular mycorrhizal fungi.</title>
        <authorList>
            <person name="Maeda T."/>
            <person name="Kobayashi Y."/>
            <person name="Nakagawa T."/>
            <person name="Ezawa T."/>
            <person name="Yamaguchi K."/>
            <person name="Bino T."/>
            <person name="Nishimoto Y."/>
            <person name="Shigenobu S."/>
            <person name="Kawaguchi M."/>
        </authorList>
    </citation>
    <scope>NUCLEOTIDE SEQUENCE</scope>
    <source>
        <strain evidence="4">HR1</strain>
    </source>
</reference>
<evidence type="ECO:0000256" key="3">
    <source>
        <dbReference type="SAM" id="SignalP"/>
    </source>
</evidence>
<evidence type="ECO:0000313" key="5">
    <source>
        <dbReference type="Proteomes" id="UP000615446"/>
    </source>
</evidence>
<evidence type="ECO:0000256" key="1">
    <source>
        <dbReference type="SAM" id="MobiDB-lite"/>
    </source>
</evidence>
<gene>
    <name evidence="4" type="ORF">RCL2_002509400</name>
</gene>
<comment type="caution">
    <text evidence="4">The sequence shown here is derived from an EMBL/GenBank/DDBJ whole genome shotgun (WGS) entry which is preliminary data.</text>
</comment>
<dbReference type="Proteomes" id="UP000615446">
    <property type="component" value="Unassembled WGS sequence"/>
</dbReference>
<keyword evidence="2" id="KW-0812">Transmembrane</keyword>